<name>A0AAD7UXV1_9FUNG</name>
<dbReference type="Proteomes" id="UP001234581">
    <property type="component" value="Unassembled WGS sequence"/>
</dbReference>
<evidence type="ECO:0000313" key="1">
    <source>
        <dbReference type="EMBL" id="KAJ8655482.1"/>
    </source>
</evidence>
<accession>A0AAD7UXV1</accession>
<reference evidence="1 2" key="1">
    <citation type="submission" date="2023-03" db="EMBL/GenBank/DDBJ databases">
        <title>Genome sequence of Lichtheimia ornata CBS 291.66.</title>
        <authorList>
            <person name="Mohabir J.T."/>
            <person name="Shea T.P."/>
            <person name="Kurbessoian T."/>
            <person name="Berby B."/>
            <person name="Fontaine J."/>
            <person name="Livny J."/>
            <person name="Gnirke A."/>
            <person name="Stajich J.E."/>
            <person name="Cuomo C.A."/>
        </authorList>
    </citation>
    <scope>NUCLEOTIDE SEQUENCE [LARGE SCALE GENOMIC DNA]</scope>
    <source>
        <strain evidence="1">CBS 291.66</strain>
    </source>
</reference>
<dbReference type="EMBL" id="JARTCD010000048">
    <property type="protein sequence ID" value="KAJ8655482.1"/>
    <property type="molecule type" value="Genomic_DNA"/>
</dbReference>
<dbReference type="GeneID" id="83216175"/>
<dbReference type="RefSeq" id="XP_058340395.1">
    <property type="nucleotide sequence ID" value="XM_058488769.1"/>
</dbReference>
<evidence type="ECO:0000313" key="2">
    <source>
        <dbReference type="Proteomes" id="UP001234581"/>
    </source>
</evidence>
<protein>
    <submittedName>
        <fullName evidence="1">Uncharacterized protein</fullName>
    </submittedName>
</protein>
<comment type="caution">
    <text evidence="1">The sequence shown here is derived from an EMBL/GenBank/DDBJ whole genome shotgun (WGS) entry which is preliminary data.</text>
</comment>
<organism evidence="1 2">
    <name type="scientific">Lichtheimia ornata</name>
    <dbReference type="NCBI Taxonomy" id="688661"/>
    <lineage>
        <taxon>Eukaryota</taxon>
        <taxon>Fungi</taxon>
        <taxon>Fungi incertae sedis</taxon>
        <taxon>Mucoromycota</taxon>
        <taxon>Mucoromycotina</taxon>
        <taxon>Mucoromycetes</taxon>
        <taxon>Mucorales</taxon>
        <taxon>Lichtheimiaceae</taxon>
        <taxon>Lichtheimia</taxon>
    </lineage>
</organism>
<sequence>MVEDQQHKQDPDHVCYDELLDLYNDVLQQYKRTKGFDGSSYAMIHSTEFDEAIRKHNDSKCNKSSLVLNSALKFLADRNTTMRENNMEEVLARTRTQLSIDRQQQRENNIQEMHARTYTPQRPQEHAPDSKLVQHCFVRMQDSDRALSQFLAYHCEFFRSQRIIFYCDADINAKAISGYLSTFDVPNTTLLEEVSSDERHSQLETFRRAPCVLVVSGKNLSLEELHGIPVAAVFLYYPPRTSHLRKTPGGIYGYQSQIDAVCRFGYPGVCIVIVQDEALQEALESLASFYYLRYGTKLKQLNPRADGSLAQILAKHLL</sequence>
<keyword evidence="2" id="KW-1185">Reference proteome</keyword>
<proteinExistence type="predicted"/>
<gene>
    <name evidence="1" type="ORF">O0I10_008768</name>
</gene>
<dbReference type="AlphaFoldDB" id="A0AAD7UXV1"/>